<dbReference type="EMBL" id="JBHSAB010000002">
    <property type="protein sequence ID" value="MFC3908025.1"/>
    <property type="molecule type" value="Genomic_DNA"/>
</dbReference>
<keyword evidence="4" id="KW-1185">Reference proteome</keyword>
<gene>
    <name evidence="3" type="ORF">ACFORL_02870</name>
</gene>
<dbReference type="InterPro" id="IPR003399">
    <property type="entry name" value="Mce/MlaD"/>
</dbReference>
<keyword evidence="1" id="KW-1133">Transmembrane helix</keyword>
<organism evidence="3 4">
    <name type="scientific">Legionella dresdenensis</name>
    <dbReference type="NCBI Taxonomy" id="450200"/>
    <lineage>
        <taxon>Bacteria</taxon>
        <taxon>Pseudomonadati</taxon>
        <taxon>Pseudomonadota</taxon>
        <taxon>Gammaproteobacteria</taxon>
        <taxon>Legionellales</taxon>
        <taxon>Legionellaceae</taxon>
        <taxon>Legionella</taxon>
    </lineage>
</organism>
<keyword evidence="1" id="KW-0812">Transmembrane</keyword>
<keyword evidence="1" id="KW-0472">Membrane</keyword>
<comment type="caution">
    <text evidence="3">The sequence shown here is derived from an EMBL/GenBank/DDBJ whole genome shotgun (WGS) entry which is preliminary data.</text>
</comment>
<reference evidence="4" key="1">
    <citation type="journal article" date="2019" name="Int. J. Syst. Evol. Microbiol.">
        <title>The Global Catalogue of Microorganisms (GCM) 10K type strain sequencing project: providing services to taxonomists for standard genome sequencing and annotation.</title>
        <authorList>
            <consortium name="The Broad Institute Genomics Platform"/>
            <consortium name="The Broad Institute Genome Sequencing Center for Infectious Disease"/>
            <person name="Wu L."/>
            <person name="Ma J."/>
        </authorList>
    </citation>
    <scope>NUCLEOTIDE SEQUENCE [LARGE SCALE GENOMIC DNA]</scope>
    <source>
        <strain evidence="4">CCUG 59858</strain>
    </source>
</reference>
<dbReference type="Pfam" id="PF02470">
    <property type="entry name" value="MlaD"/>
    <property type="match status" value="1"/>
</dbReference>
<dbReference type="PANTHER" id="PTHR36698:SF2">
    <property type="entry name" value="MCE_MLAD DOMAIN-CONTAINING PROTEIN"/>
    <property type="match status" value="1"/>
</dbReference>
<evidence type="ECO:0000313" key="4">
    <source>
        <dbReference type="Proteomes" id="UP001595758"/>
    </source>
</evidence>
<feature type="domain" description="Mce/MlaD" evidence="2">
    <location>
        <begin position="38"/>
        <end position="114"/>
    </location>
</feature>
<evidence type="ECO:0000256" key="1">
    <source>
        <dbReference type="SAM" id="Phobius"/>
    </source>
</evidence>
<evidence type="ECO:0000313" key="3">
    <source>
        <dbReference type="EMBL" id="MFC3908025.1"/>
    </source>
</evidence>
<dbReference type="RefSeq" id="WP_382340935.1">
    <property type="nucleotide sequence ID" value="NZ_JBHSAB010000002.1"/>
</dbReference>
<name>A0ABV8CCL5_9GAMM</name>
<sequence length="307" mass="33282">MEAKTNYTMVGLAVIILTVALISVALWLSVGFDQKNYTTYAVYMHEAVSGLSEDSPVKYNGVQVGQVRKIELSHIDPQQVKILLSIEEGTPITTSTTATLISQGITGTTYVGLSASSSDLTPLRKIPKEPYPIIPSRPSLFNQLDSVLKEVSENVNAVSIEVKRIFDSENARNLKKSLANLETFTEVLSANNQNISQSLQNTNILLRNMANVSNQLPETMQDLRRSADKIGTMATDISNAGKQVSATMDAGKTALDKISQQTIPPAVVLLRRLDNIAANLEKVSSEMRQNPSVIIRGTAPSKPGPGE</sequence>
<evidence type="ECO:0000259" key="2">
    <source>
        <dbReference type="Pfam" id="PF02470"/>
    </source>
</evidence>
<accession>A0ABV8CCL5</accession>
<dbReference type="PANTHER" id="PTHR36698">
    <property type="entry name" value="BLL5892 PROTEIN"/>
    <property type="match status" value="1"/>
</dbReference>
<dbReference type="Proteomes" id="UP001595758">
    <property type="component" value="Unassembled WGS sequence"/>
</dbReference>
<feature type="transmembrane region" description="Helical" evidence="1">
    <location>
        <begin position="7"/>
        <end position="28"/>
    </location>
</feature>
<proteinExistence type="predicted"/>
<protein>
    <submittedName>
        <fullName evidence="3">MlaD family protein</fullName>
    </submittedName>
</protein>